<keyword evidence="4" id="KW-0274">FAD</keyword>
<evidence type="ECO:0000313" key="13">
    <source>
        <dbReference type="EMBL" id="KAB2934831.1"/>
    </source>
</evidence>
<keyword evidence="10" id="KW-0812">Transmembrane</keyword>
<name>A0A833H4G0_9LEPT</name>
<keyword evidence="6" id="KW-0560">Oxidoreductase</keyword>
<comment type="similarity">
    <text evidence="1">Belongs to the NADH dehydrogenase family.</text>
</comment>
<feature type="transmembrane region" description="Helical" evidence="10">
    <location>
        <begin position="374"/>
        <end position="391"/>
    </location>
</feature>
<evidence type="ECO:0000256" key="6">
    <source>
        <dbReference type="ARBA" id="ARBA00023002"/>
    </source>
</evidence>
<sequence>MSTENNIVHVVIVGGGFAGLNAAKELGDRPGIRVTVIDRRNHHLFQPLLYQVAMAAISPADIAVPIRSIVSEFENIEVILAPVLSIDRQNKKVVCDYREISYDYLILACGATHSYFGRDDWEDNAPGLKSIEEATEIRRRVFLSYELAEREENVDRQKEYLTFIVVGGGPTGVELAGALGEISRYTLESNFRNINPKRTRIILIEAGPRILPAFDADLSEHAARELERLGVTIWTNTSVTEVRSDGVIAGGENIRARTILWAAGVLGNGMNRTLGVELDRQSRVIVEADMSIPGSPDVFVVGDQASFSHTADGKPLPGLAPVAIQQGKHVAKNIIAEVKGKERKPFVYFDKGIMATIGRTDAVVQSGGMRLTGFLAWLMWIVVHIAYLISFRNRVMVLFQWGWSYFNFRRGARLIRSKIWKTRELEATLDRQREARKASLKAGKKSAGRGAGKKTSSAKKKTKNR</sequence>
<dbReference type="AlphaFoldDB" id="A0A833H4G0"/>
<evidence type="ECO:0000313" key="14">
    <source>
        <dbReference type="Proteomes" id="UP000460298"/>
    </source>
</evidence>
<dbReference type="SUPFAM" id="SSF51905">
    <property type="entry name" value="FAD/NAD(P)-binding domain"/>
    <property type="match status" value="1"/>
</dbReference>
<keyword evidence="5" id="KW-0809">Transit peptide</keyword>
<organism evidence="13 14">
    <name type="scientific">Leptonema illini</name>
    <dbReference type="NCBI Taxonomy" id="183"/>
    <lineage>
        <taxon>Bacteria</taxon>
        <taxon>Pseudomonadati</taxon>
        <taxon>Spirochaetota</taxon>
        <taxon>Spirochaetia</taxon>
        <taxon>Leptospirales</taxon>
        <taxon>Leptospiraceae</taxon>
        <taxon>Leptonema</taxon>
    </lineage>
</organism>
<evidence type="ECO:0000256" key="10">
    <source>
        <dbReference type="SAM" id="Phobius"/>
    </source>
</evidence>
<comment type="catalytic activity">
    <reaction evidence="8">
        <text>a quinone + NADH + H(+) = a quinol + NAD(+)</text>
        <dbReference type="Rhea" id="RHEA:46160"/>
        <dbReference type="ChEBI" id="CHEBI:15378"/>
        <dbReference type="ChEBI" id="CHEBI:24646"/>
        <dbReference type="ChEBI" id="CHEBI:57540"/>
        <dbReference type="ChEBI" id="CHEBI:57945"/>
        <dbReference type="ChEBI" id="CHEBI:132124"/>
        <dbReference type="EC" id="1.6.5.9"/>
    </reaction>
</comment>
<evidence type="ECO:0000256" key="3">
    <source>
        <dbReference type="ARBA" id="ARBA00022630"/>
    </source>
</evidence>
<dbReference type="Pfam" id="PF22366">
    <property type="entry name" value="NDH2_C"/>
    <property type="match status" value="1"/>
</dbReference>
<evidence type="ECO:0000256" key="8">
    <source>
        <dbReference type="ARBA" id="ARBA00047599"/>
    </source>
</evidence>
<dbReference type="PANTHER" id="PTHR43706:SF47">
    <property type="entry name" value="EXTERNAL NADH-UBIQUINONE OXIDOREDUCTASE 1, MITOCHONDRIAL-RELATED"/>
    <property type="match status" value="1"/>
</dbReference>
<dbReference type="Proteomes" id="UP000460298">
    <property type="component" value="Unassembled WGS sequence"/>
</dbReference>
<dbReference type="PANTHER" id="PTHR43706">
    <property type="entry name" value="NADH DEHYDROGENASE"/>
    <property type="match status" value="1"/>
</dbReference>
<evidence type="ECO:0000256" key="7">
    <source>
        <dbReference type="ARBA" id="ARBA00023027"/>
    </source>
</evidence>
<comment type="caution">
    <text evidence="13">The sequence shown here is derived from an EMBL/GenBank/DDBJ whole genome shotgun (WGS) entry which is preliminary data.</text>
</comment>
<dbReference type="EC" id="1.6.5.9" evidence="2"/>
<evidence type="ECO:0000259" key="12">
    <source>
        <dbReference type="Pfam" id="PF22366"/>
    </source>
</evidence>
<dbReference type="Gene3D" id="3.50.50.100">
    <property type="match status" value="1"/>
</dbReference>
<dbReference type="PRINTS" id="PR00411">
    <property type="entry name" value="PNDRDTASEI"/>
</dbReference>
<evidence type="ECO:0000256" key="4">
    <source>
        <dbReference type="ARBA" id="ARBA00022827"/>
    </source>
</evidence>
<feature type="region of interest" description="Disordered" evidence="9">
    <location>
        <begin position="431"/>
        <end position="465"/>
    </location>
</feature>
<dbReference type="Pfam" id="PF07992">
    <property type="entry name" value="Pyr_redox_2"/>
    <property type="match status" value="1"/>
</dbReference>
<feature type="compositionally biased region" description="Basic residues" evidence="9">
    <location>
        <begin position="456"/>
        <end position="465"/>
    </location>
</feature>
<keyword evidence="10" id="KW-1133">Transmembrane helix</keyword>
<dbReference type="GO" id="GO:0050136">
    <property type="term" value="F:NADH dehydrogenase (quinone) (non-electrogenic) activity"/>
    <property type="evidence" value="ECO:0007669"/>
    <property type="project" value="UniProtKB-EC"/>
</dbReference>
<dbReference type="InterPro" id="IPR036188">
    <property type="entry name" value="FAD/NAD-bd_sf"/>
</dbReference>
<evidence type="ECO:0000256" key="5">
    <source>
        <dbReference type="ARBA" id="ARBA00022946"/>
    </source>
</evidence>
<feature type="domain" description="FAD/NAD(P)-binding" evidence="11">
    <location>
        <begin position="9"/>
        <end position="327"/>
    </location>
</feature>
<keyword evidence="3" id="KW-0285">Flavoprotein</keyword>
<keyword evidence="7" id="KW-0520">NAD</keyword>
<keyword evidence="10" id="KW-0472">Membrane</keyword>
<protein>
    <recommendedName>
        <fullName evidence="2">NADH:ubiquinone reductase (non-electrogenic)</fullName>
        <ecNumber evidence="2">1.6.5.9</ecNumber>
    </recommendedName>
</protein>
<dbReference type="InterPro" id="IPR023753">
    <property type="entry name" value="FAD/NAD-binding_dom"/>
</dbReference>
<dbReference type="PRINTS" id="PR00368">
    <property type="entry name" value="FADPNR"/>
</dbReference>
<feature type="domain" description="External alternative NADH-ubiquinone oxidoreductase-like C-terminal" evidence="12">
    <location>
        <begin position="351"/>
        <end position="405"/>
    </location>
</feature>
<evidence type="ECO:0000256" key="1">
    <source>
        <dbReference type="ARBA" id="ARBA00005272"/>
    </source>
</evidence>
<evidence type="ECO:0000259" key="11">
    <source>
        <dbReference type="Pfam" id="PF07992"/>
    </source>
</evidence>
<dbReference type="InterPro" id="IPR045024">
    <property type="entry name" value="NDH-2"/>
</dbReference>
<reference evidence="13 14" key="1">
    <citation type="submission" date="2019-10" db="EMBL/GenBank/DDBJ databases">
        <title>Extracellular Electron Transfer in a Candidatus Methanoperedens spp. Enrichment Culture.</title>
        <authorList>
            <person name="Berger S."/>
            <person name="Rangel Shaw D."/>
            <person name="Berben T."/>
            <person name="In 'T Zandt M."/>
            <person name="Frank J."/>
            <person name="Reimann J."/>
            <person name="Jetten M.S.M."/>
            <person name="Welte C.U."/>
        </authorList>
    </citation>
    <scope>NUCLEOTIDE SEQUENCE [LARGE SCALE GENOMIC DNA]</scope>
    <source>
        <strain evidence="13">SB12</strain>
    </source>
</reference>
<gene>
    <name evidence="13" type="ORF">F9K24_03380</name>
</gene>
<dbReference type="InterPro" id="IPR054585">
    <property type="entry name" value="NDH2-like_C"/>
</dbReference>
<accession>A0A833H4G0</accession>
<dbReference type="EMBL" id="WBUI01000002">
    <property type="protein sequence ID" value="KAB2934831.1"/>
    <property type="molecule type" value="Genomic_DNA"/>
</dbReference>
<proteinExistence type="inferred from homology"/>
<evidence type="ECO:0000256" key="9">
    <source>
        <dbReference type="SAM" id="MobiDB-lite"/>
    </source>
</evidence>
<evidence type="ECO:0000256" key="2">
    <source>
        <dbReference type="ARBA" id="ARBA00012637"/>
    </source>
</evidence>
<feature type="compositionally biased region" description="Basic residues" evidence="9">
    <location>
        <begin position="438"/>
        <end position="447"/>
    </location>
</feature>